<accession>A0A645I2Y7</accession>
<dbReference type="AlphaFoldDB" id="A0A645I2Y7"/>
<proteinExistence type="predicted"/>
<name>A0A645I2Y7_9ZZZZ</name>
<protein>
    <submittedName>
        <fullName evidence="2">Uncharacterized protein</fullName>
    </submittedName>
</protein>
<keyword evidence="1" id="KW-0812">Transmembrane</keyword>
<evidence type="ECO:0000256" key="1">
    <source>
        <dbReference type="SAM" id="Phobius"/>
    </source>
</evidence>
<keyword evidence="1" id="KW-1133">Transmembrane helix</keyword>
<organism evidence="2">
    <name type="scientific">bioreactor metagenome</name>
    <dbReference type="NCBI Taxonomy" id="1076179"/>
    <lineage>
        <taxon>unclassified sequences</taxon>
        <taxon>metagenomes</taxon>
        <taxon>ecological metagenomes</taxon>
    </lineage>
</organism>
<feature type="transmembrane region" description="Helical" evidence="1">
    <location>
        <begin position="58"/>
        <end position="75"/>
    </location>
</feature>
<sequence>MHSTANRLFFIKSEINIALHTSISISISPTIYNDNKYPRINVYLNNNAITIVTINPRVYIVATVKVVFIIFKIIIESML</sequence>
<reference evidence="2" key="1">
    <citation type="submission" date="2019-08" db="EMBL/GenBank/DDBJ databases">
        <authorList>
            <person name="Kucharzyk K."/>
            <person name="Murdoch R.W."/>
            <person name="Higgins S."/>
            <person name="Loffler F."/>
        </authorList>
    </citation>
    <scope>NUCLEOTIDE SEQUENCE</scope>
</reference>
<evidence type="ECO:0000313" key="2">
    <source>
        <dbReference type="EMBL" id="MPN41873.1"/>
    </source>
</evidence>
<comment type="caution">
    <text evidence="2">The sequence shown here is derived from an EMBL/GenBank/DDBJ whole genome shotgun (WGS) entry which is preliminary data.</text>
</comment>
<dbReference type="EMBL" id="VSSQ01099211">
    <property type="protein sequence ID" value="MPN41873.1"/>
    <property type="molecule type" value="Genomic_DNA"/>
</dbReference>
<keyword evidence="1" id="KW-0472">Membrane</keyword>
<gene>
    <name evidence="2" type="ORF">SDC9_189428</name>
</gene>